<dbReference type="AlphaFoldDB" id="A0A8J3ZZM0"/>
<proteinExistence type="predicted"/>
<organism evidence="5 6">
    <name type="scientific">Virgisporangium ochraceum</name>
    <dbReference type="NCBI Taxonomy" id="65505"/>
    <lineage>
        <taxon>Bacteria</taxon>
        <taxon>Bacillati</taxon>
        <taxon>Actinomycetota</taxon>
        <taxon>Actinomycetes</taxon>
        <taxon>Micromonosporales</taxon>
        <taxon>Micromonosporaceae</taxon>
        <taxon>Virgisporangium</taxon>
    </lineage>
</organism>
<sequence>MRWLTAVAIGAGLLAPATPAQAENADIGTYLKRHAAAHHIPGLAAAVVRDGRVVQTVTLGEDGNGAKVTTQTPFLLGSVSKPVTALAVTQLVEAGRVDLDTPVRRYLPWFDLRDEAAAAAITVRHLLTHTSGLPEIATTGLTDRFDNTPGGLDRAVRDLSTLDDTTEPGARHEYSDANYAVLGALVAAVSGQSFGTYLRRNVLDPLGMRHSATTAAEADAIGLPPGHRMWFGRPVRFDSPFDTAGVPYGYLAASLDDTTRFVAAQLGGGAGILSPQGIELTHTGLADTGNGRYGLGWRDSTSDSGARLVWHAGATPGYFAHIVLSPDTRTGVVVLSNVYSLAMDPALASAAFDVAAIMRGERPDPRPADNTFTYVLGGLVLLAVGLVVAIVRAPWKARGRPVPWLLGGGALATAVVVGLPAAAGAGLRQVLLWTPDVGWTGVTVAALAVLLGLTRAGTITYRRFRSAPRPAGSDDRTATPAPDHTPTHAADRPGSASPHPPR</sequence>
<feature type="transmembrane region" description="Helical" evidence="2">
    <location>
        <begin position="403"/>
        <end position="425"/>
    </location>
</feature>
<name>A0A8J3ZZM0_9ACTN</name>
<keyword evidence="2" id="KW-0812">Transmembrane</keyword>
<dbReference type="RefSeq" id="WP_203931671.1">
    <property type="nucleotide sequence ID" value="NZ_BOPH01000090.1"/>
</dbReference>
<evidence type="ECO:0000313" key="6">
    <source>
        <dbReference type="Proteomes" id="UP000635606"/>
    </source>
</evidence>
<evidence type="ECO:0000313" key="5">
    <source>
        <dbReference type="EMBL" id="GIJ71812.1"/>
    </source>
</evidence>
<evidence type="ECO:0000256" key="3">
    <source>
        <dbReference type="SAM" id="SignalP"/>
    </source>
</evidence>
<keyword evidence="6" id="KW-1185">Reference proteome</keyword>
<evidence type="ECO:0000259" key="4">
    <source>
        <dbReference type="Pfam" id="PF00144"/>
    </source>
</evidence>
<dbReference type="Proteomes" id="UP000635606">
    <property type="component" value="Unassembled WGS sequence"/>
</dbReference>
<feature type="chain" id="PRO_5035210420" description="Beta-lactamase-related domain-containing protein" evidence="3">
    <location>
        <begin position="23"/>
        <end position="502"/>
    </location>
</feature>
<dbReference type="EMBL" id="BOPH01000090">
    <property type="protein sequence ID" value="GIJ71812.1"/>
    <property type="molecule type" value="Genomic_DNA"/>
</dbReference>
<feature type="transmembrane region" description="Helical" evidence="2">
    <location>
        <begin position="372"/>
        <end position="391"/>
    </location>
</feature>
<feature type="transmembrane region" description="Helical" evidence="2">
    <location>
        <begin position="437"/>
        <end position="456"/>
    </location>
</feature>
<evidence type="ECO:0000256" key="1">
    <source>
        <dbReference type="SAM" id="MobiDB-lite"/>
    </source>
</evidence>
<dbReference type="Pfam" id="PF00144">
    <property type="entry name" value="Beta-lactamase"/>
    <property type="match status" value="1"/>
</dbReference>
<dbReference type="InterPro" id="IPR001466">
    <property type="entry name" value="Beta-lactam-related"/>
</dbReference>
<keyword evidence="2" id="KW-0472">Membrane</keyword>
<feature type="region of interest" description="Disordered" evidence="1">
    <location>
        <begin position="464"/>
        <end position="502"/>
    </location>
</feature>
<dbReference type="InterPro" id="IPR012338">
    <property type="entry name" value="Beta-lactam/transpept-like"/>
</dbReference>
<keyword evidence="2" id="KW-1133">Transmembrane helix</keyword>
<gene>
    <name evidence="5" type="ORF">Voc01_067290</name>
</gene>
<comment type="caution">
    <text evidence="5">The sequence shown here is derived from an EMBL/GenBank/DDBJ whole genome shotgun (WGS) entry which is preliminary data.</text>
</comment>
<dbReference type="PANTHER" id="PTHR46825">
    <property type="entry name" value="D-ALANYL-D-ALANINE-CARBOXYPEPTIDASE/ENDOPEPTIDASE AMPH"/>
    <property type="match status" value="1"/>
</dbReference>
<protein>
    <recommendedName>
        <fullName evidence="4">Beta-lactamase-related domain-containing protein</fullName>
    </recommendedName>
</protein>
<dbReference type="PANTHER" id="PTHR46825:SF9">
    <property type="entry name" value="BETA-LACTAMASE-RELATED DOMAIN-CONTAINING PROTEIN"/>
    <property type="match status" value="1"/>
</dbReference>
<evidence type="ECO:0000256" key="2">
    <source>
        <dbReference type="SAM" id="Phobius"/>
    </source>
</evidence>
<reference evidence="5" key="1">
    <citation type="submission" date="2021-01" db="EMBL/GenBank/DDBJ databases">
        <title>Whole genome shotgun sequence of Virgisporangium ochraceum NBRC 16418.</title>
        <authorList>
            <person name="Komaki H."/>
            <person name="Tamura T."/>
        </authorList>
    </citation>
    <scope>NUCLEOTIDE SEQUENCE</scope>
    <source>
        <strain evidence="5">NBRC 16418</strain>
    </source>
</reference>
<feature type="domain" description="Beta-lactamase-related" evidence="4">
    <location>
        <begin position="31"/>
        <end position="344"/>
    </location>
</feature>
<feature type="signal peptide" evidence="3">
    <location>
        <begin position="1"/>
        <end position="22"/>
    </location>
</feature>
<accession>A0A8J3ZZM0</accession>
<dbReference type="Gene3D" id="3.40.710.10">
    <property type="entry name" value="DD-peptidase/beta-lactamase superfamily"/>
    <property type="match status" value="1"/>
</dbReference>
<dbReference type="SUPFAM" id="SSF56601">
    <property type="entry name" value="beta-lactamase/transpeptidase-like"/>
    <property type="match status" value="1"/>
</dbReference>
<keyword evidence="3" id="KW-0732">Signal</keyword>
<dbReference type="InterPro" id="IPR050491">
    <property type="entry name" value="AmpC-like"/>
</dbReference>